<protein>
    <submittedName>
        <fullName evidence="1">Uncharacterized protein</fullName>
    </submittedName>
</protein>
<proteinExistence type="predicted"/>
<reference evidence="1" key="1">
    <citation type="journal article" date="2021" name="Proc. Natl. Acad. Sci. U.S.A.">
        <title>A Catalog of Tens of Thousands of Viruses from Human Metagenomes Reveals Hidden Associations with Chronic Diseases.</title>
        <authorList>
            <person name="Tisza M.J."/>
            <person name="Buck C.B."/>
        </authorList>
    </citation>
    <scope>NUCLEOTIDE SEQUENCE</scope>
    <source>
        <strain evidence="1">CtDwe1</strain>
    </source>
</reference>
<dbReference type="EMBL" id="BK014827">
    <property type="protein sequence ID" value="DAD77553.1"/>
    <property type="molecule type" value="Genomic_DNA"/>
</dbReference>
<sequence length="64" mass="7719">MRFAVKLIRSENQLYLLSFWYDSNSHQSECYSEIRVLWEKDQESNIHHRHSNQNLVLIQPMIAA</sequence>
<evidence type="ECO:0000313" key="1">
    <source>
        <dbReference type="EMBL" id="DAD77553.1"/>
    </source>
</evidence>
<organism evidence="1">
    <name type="scientific">Siphoviridae sp. ctDwe1</name>
    <dbReference type="NCBI Taxonomy" id="2826200"/>
    <lineage>
        <taxon>Viruses</taxon>
        <taxon>Duplodnaviria</taxon>
        <taxon>Heunggongvirae</taxon>
        <taxon>Uroviricota</taxon>
        <taxon>Caudoviricetes</taxon>
    </lineage>
</organism>
<accession>A0A8S5M5E9</accession>
<name>A0A8S5M5E9_9CAUD</name>